<dbReference type="InterPro" id="IPR051678">
    <property type="entry name" value="AGP_Transferase"/>
</dbReference>
<dbReference type="SUPFAM" id="SSF56112">
    <property type="entry name" value="Protein kinase-like (PK-like)"/>
    <property type="match status" value="1"/>
</dbReference>
<dbReference type="Gene3D" id="3.90.1200.10">
    <property type="match status" value="1"/>
</dbReference>
<sequence length="248" mass="27215">MGWDALEQWGDAVVRGERLTGGVGVNQVWSVRVDGRLAVGRLGRRGDADLAWETGLLRHLHREGMSVPVPIPTTDGRYFADGLVVMTYVDGTPPETRADWRRVADTLRRLHRLTHGWPQRPGWRSSTDLLHAETGTRVDLGVMPSEGVVRCRAAWARLAGRRTCVVHGDPNPGNIRMTAAGVALIDWDESHVDVPDLDLALPHNAAGLDDDAYDIAVQARAAWEAAVCWDPSGTDQFAVKRLAQVRAV</sequence>
<dbReference type="EMBL" id="WUTW01000002">
    <property type="protein sequence ID" value="MXQ65662.1"/>
    <property type="molecule type" value="Genomic_DNA"/>
</dbReference>
<dbReference type="AlphaFoldDB" id="A0A6I4WGE3"/>
<feature type="domain" description="Aminoglycoside phosphotransferase" evidence="1">
    <location>
        <begin position="26"/>
        <end position="207"/>
    </location>
</feature>
<accession>A0A6I4WGE3</accession>
<keyword evidence="2" id="KW-0808">Transferase</keyword>
<comment type="caution">
    <text evidence="2">The sequence shown here is derived from an EMBL/GenBank/DDBJ whole genome shotgun (WGS) entry which is preliminary data.</text>
</comment>
<keyword evidence="3" id="KW-1185">Reference proteome</keyword>
<organism evidence="2 3">
    <name type="scientific">Actinomadura rayongensis</name>
    <dbReference type="NCBI Taxonomy" id="1429076"/>
    <lineage>
        <taxon>Bacteria</taxon>
        <taxon>Bacillati</taxon>
        <taxon>Actinomycetota</taxon>
        <taxon>Actinomycetes</taxon>
        <taxon>Streptosporangiales</taxon>
        <taxon>Thermomonosporaceae</taxon>
        <taxon>Actinomadura</taxon>
    </lineage>
</organism>
<protein>
    <submittedName>
        <fullName evidence="2">Phosphotransferase</fullName>
    </submittedName>
</protein>
<dbReference type="Proteomes" id="UP000431901">
    <property type="component" value="Unassembled WGS sequence"/>
</dbReference>
<evidence type="ECO:0000259" key="1">
    <source>
        <dbReference type="Pfam" id="PF01636"/>
    </source>
</evidence>
<proteinExistence type="predicted"/>
<reference evidence="2 3" key="1">
    <citation type="submission" date="2019-12" db="EMBL/GenBank/DDBJ databases">
        <title>Nocardia macrotermitis sp. nov. and Nocardia aurantia sp. nov., isolated from the gut of the fungus growing-termite Macrotermes natalensis.</title>
        <authorList>
            <person name="Christine B."/>
            <person name="Rene B."/>
        </authorList>
    </citation>
    <scope>NUCLEOTIDE SEQUENCE [LARGE SCALE GENOMIC DNA]</scope>
    <source>
        <strain evidence="2 3">DSM 102126</strain>
    </source>
</reference>
<dbReference type="OrthoDB" id="115252at2"/>
<dbReference type="Pfam" id="PF01636">
    <property type="entry name" value="APH"/>
    <property type="match status" value="1"/>
</dbReference>
<dbReference type="InterPro" id="IPR002575">
    <property type="entry name" value="Aminoglycoside_PTrfase"/>
</dbReference>
<dbReference type="GO" id="GO:0016740">
    <property type="term" value="F:transferase activity"/>
    <property type="evidence" value="ECO:0007669"/>
    <property type="project" value="UniProtKB-KW"/>
</dbReference>
<evidence type="ECO:0000313" key="2">
    <source>
        <dbReference type="EMBL" id="MXQ65662.1"/>
    </source>
</evidence>
<gene>
    <name evidence="2" type="ORF">GQ466_16665</name>
</gene>
<dbReference type="InterPro" id="IPR011009">
    <property type="entry name" value="Kinase-like_dom_sf"/>
</dbReference>
<name>A0A6I4WGE3_9ACTN</name>
<evidence type="ECO:0000313" key="3">
    <source>
        <dbReference type="Proteomes" id="UP000431901"/>
    </source>
</evidence>
<dbReference type="PANTHER" id="PTHR21310">
    <property type="entry name" value="AMINOGLYCOSIDE PHOSPHOTRANSFERASE-RELATED-RELATED"/>
    <property type="match status" value="1"/>
</dbReference>